<dbReference type="PROSITE" id="PS50172">
    <property type="entry name" value="BRCT"/>
    <property type="match status" value="1"/>
</dbReference>
<dbReference type="InterPro" id="IPR036770">
    <property type="entry name" value="Ankyrin_rpt-contain_sf"/>
</dbReference>
<dbReference type="Pfam" id="PF12796">
    <property type="entry name" value="Ank_2"/>
    <property type="match status" value="1"/>
</dbReference>
<dbReference type="GO" id="GO:0085020">
    <property type="term" value="P:protein K6-linked ubiquitination"/>
    <property type="evidence" value="ECO:0007669"/>
    <property type="project" value="TreeGrafter"/>
</dbReference>
<protein>
    <recommendedName>
        <fullName evidence="4">BRCT domain-containing protein</fullName>
    </recommendedName>
</protein>
<dbReference type="PROSITE" id="PS50088">
    <property type="entry name" value="ANK_REPEAT"/>
    <property type="match status" value="2"/>
</dbReference>
<keyword evidence="1" id="KW-0677">Repeat</keyword>
<dbReference type="Ensembl" id="ENSHHUT00000006781.1">
    <property type="protein sequence ID" value="ENSHHUP00000006583.1"/>
    <property type="gene ID" value="ENSHHUG00000004045.1"/>
</dbReference>
<dbReference type="SUPFAM" id="SSF48403">
    <property type="entry name" value="Ankyrin repeat"/>
    <property type="match status" value="1"/>
</dbReference>
<evidence type="ECO:0000259" key="4">
    <source>
        <dbReference type="PROSITE" id="PS50172"/>
    </source>
</evidence>
<dbReference type="GO" id="GO:0004842">
    <property type="term" value="F:ubiquitin-protein transferase activity"/>
    <property type="evidence" value="ECO:0007669"/>
    <property type="project" value="TreeGrafter"/>
</dbReference>
<dbReference type="SUPFAM" id="SSF52113">
    <property type="entry name" value="BRCT domain"/>
    <property type="match status" value="1"/>
</dbReference>
<dbReference type="PANTHER" id="PTHR24171">
    <property type="entry name" value="ANKYRIN REPEAT DOMAIN-CONTAINING PROTEIN 39-RELATED"/>
    <property type="match status" value="1"/>
</dbReference>
<keyword evidence="2 3" id="KW-0040">ANK repeat</keyword>
<evidence type="ECO:0000313" key="6">
    <source>
        <dbReference type="Proteomes" id="UP000314982"/>
    </source>
</evidence>
<dbReference type="InterPro" id="IPR036420">
    <property type="entry name" value="BRCT_dom_sf"/>
</dbReference>
<dbReference type="GeneTree" id="ENSGT01060000253671"/>
<feature type="domain" description="BRCT" evidence="4">
    <location>
        <begin position="128"/>
        <end position="193"/>
    </location>
</feature>
<reference evidence="5" key="2">
    <citation type="submission" date="2025-08" db="UniProtKB">
        <authorList>
            <consortium name="Ensembl"/>
        </authorList>
    </citation>
    <scope>IDENTIFICATION</scope>
</reference>
<keyword evidence="6" id="KW-1185">Reference proteome</keyword>
<feature type="repeat" description="ANK" evidence="3">
    <location>
        <begin position="1"/>
        <end position="30"/>
    </location>
</feature>
<dbReference type="AlphaFoldDB" id="A0A4W5JNK7"/>
<dbReference type="Proteomes" id="UP000314982">
    <property type="component" value="Unassembled WGS sequence"/>
</dbReference>
<dbReference type="PROSITE" id="PS50297">
    <property type="entry name" value="ANK_REP_REGION"/>
    <property type="match status" value="1"/>
</dbReference>
<dbReference type="PANTHER" id="PTHR24171:SF8">
    <property type="entry name" value="BRCA1-ASSOCIATED RING DOMAIN PROTEIN 1"/>
    <property type="match status" value="1"/>
</dbReference>
<evidence type="ECO:0000256" key="1">
    <source>
        <dbReference type="ARBA" id="ARBA00022737"/>
    </source>
</evidence>
<organism evidence="5 6">
    <name type="scientific">Hucho hucho</name>
    <name type="common">huchen</name>
    <dbReference type="NCBI Taxonomy" id="62062"/>
    <lineage>
        <taxon>Eukaryota</taxon>
        <taxon>Metazoa</taxon>
        <taxon>Chordata</taxon>
        <taxon>Craniata</taxon>
        <taxon>Vertebrata</taxon>
        <taxon>Euteleostomi</taxon>
        <taxon>Actinopterygii</taxon>
        <taxon>Neopterygii</taxon>
        <taxon>Teleostei</taxon>
        <taxon>Protacanthopterygii</taxon>
        <taxon>Salmoniformes</taxon>
        <taxon>Salmonidae</taxon>
        <taxon>Salmoninae</taxon>
        <taxon>Hucho</taxon>
    </lineage>
</organism>
<reference evidence="5" key="3">
    <citation type="submission" date="2025-09" db="UniProtKB">
        <authorList>
            <consortium name="Ensembl"/>
        </authorList>
    </citation>
    <scope>IDENTIFICATION</scope>
</reference>
<feature type="repeat" description="ANK" evidence="3">
    <location>
        <begin position="31"/>
        <end position="63"/>
    </location>
</feature>
<sequence length="193" mass="21087">TPLHLTAIKGDVETVKELLDQGADPNLKDNAGWTPLHEVYNLGHQCVVEVLVRRGVLLNTPGNENDSPLLNTGLLEYVWSLSCGLCCELRQSFSQPLKDPNSPLSPPPNLSKSIVFQVSDGVRWKEQVVVLGSKLSQSQHNQLAKLGIPLGGKRANAFSCSVTHVVVPDRPMPTTLFSLLGLLNGCWVLNFSW</sequence>
<accession>A0A4W5JNK7</accession>
<dbReference type="Gene3D" id="3.40.50.10190">
    <property type="entry name" value="BRCT domain"/>
    <property type="match status" value="1"/>
</dbReference>
<reference evidence="6" key="1">
    <citation type="submission" date="2018-06" db="EMBL/GenBank/DDBJ databases">
        <title>Genome assembly of Danube salmon.</title>
        <authorList>
            <person name="Macqueen D.J."/>
            <person name="Gundappa M.K."/>
        </authorList>
    </citation>
    <scope>NUCLEOTIDE SEQUENCE [LARGE SCALE GENOMIC DNA]</scope>
</reference>
<dbReference type="GO" id="GO:0031436">
    <property type="term" value="C:BRCA1-BARD1 complex"/>
    <property type="evidence" value="ECO:0007669"/>
    <property type="project" value="TreeGrafter"/>
</dbReference>
<name>A0A4W5JNK7_9TELE</name>
<evidence type="ECO:0000256" key="2">
    <source>
        <dbReference type="ARBA" id="ARBA00023043"/>
    </source>
</evidence>
<evidence type="ECO:0000313" key="5">
    <source>
        <dbReference type="Ensembl" id="ENSHHUP00000006583.1"/>
    </source>
</evidence>
<dbReference type="Gene3D" id="1.25.40.20">
    <property type="entry name" value="Ankyrin repeat-containing domain"/>
    <property type="match status" value="1"/>
</dbReference>
<proteinExistence type="predicted"/>
<dbReference type="GO" id="GO:0070531">
    <property type="term" value="C:BRCA1-A complex"/>
    <property type="evidence" value="ECO:0007669"/>
    <property type="project" value="TreeGrafter"/>
</dbReference>
<dbReference type="SMART" id="SM00248">
    <property type="entry name" value="ANK"/>
    <property type="match status" value="2"/>
</dbReference>
<dbReference type="STRING" id="62062.ENSHHUP00000006583"/>
<dbReference type="InterPro" id="IPR001357">
    <property type="entry name" value="BRCT_dom"/>
</dbReference>
<dbReference type="InterPro" id="IPR002110">
    <property type="entry name" value="Ankyrin_rpt"/>
</dbReference>
<evidence type="ECO:0000256" key="3">
    <source>
        <dbReference type="PROSITE-ProRule" id="PRU00023"/>
    </source>
</evidence>